<sequence>MGDTSTADPTTAGNRYFRITDDDHRGVILVVSIICACYIPMILALRGTFNNKNIGLDDGLAVGVTSARWTAVAIIDGITEVLIFALSLAVILPLHMSKDRKTSAILTFAPRLAMVALTGLHARYIHDTVHSSNPGIEIVKPTVYRQVLLLFAIASAALPPLNRRLRNFNTSMGGAWMDTTLSQGSAKNTQDRATIPLKSLNKTKGSESRSRMRSHNRSQTGSKRGSGDEDRIDESKSNPSFRPDNVQHSTAAYWGKPVDTDAQSGQSQESQNSEAKIIRKDIQWRVHYENQAAPL</sequence>
<keyword evidence="2" id="KW-0812">Transmembrane</keyword>
<reference evidence="4" key="1">
    <citation type="submission" date="2022-10" db="EMBL/GenBank/DDBJ databases">
        <title>Culturing micro-colonial fungi from biological soil crusts in the Mojave desert and describing Neophaeococcomyces mojavensis, and introducing the new genera and species Taxawa tesnikishii.</title>
        <authorList>
            <person name="Kurbessoian T."/>
            <person name="Stajich J.E."/>
        </authorList>
    </citation>
    <scope>NUCLEOTIDE SEQUENCE</scope>
    <source>
        <strain evidence="4">TK_41</strain>
    </source>
</reference>
<organism evidence="4 5">
    <name type="scientific">Cladophialophora chaetospira</name>
    <dbReference type="NCBI Taxonomy" id="386627"/>
    <lineage>
        <taxon>Eukaryota</taxon>
        <taxon>Fungi</taxon>
        <taxon>Dikarya</taxon>
        <taxon>Ascomycota</taxon>
        <taxon>Pezizomycotina</taxon>
        <taxon>Eurotiomycetes</taxon>
        <taxon>Chaetothyriomycetidae</taxon>
        <taxon>Chaetothyriales</taxon>
        <taxon>Herpotrichiellaceae</taxon>
        <taxon>Cladophialophora</taxon>
    </lineage>
</organism>
<feature type="transmembrane region" description="Helical" evidence="2">
    <location>
        <begin position="27"/>
        <end position="49"/>
    </location>
</feature>
<feature type="transmembrane region" description="Helical" evidence="2">
    <location>
        <begin position="69"/>
        <end position="92"/>
    </location>
</feature>
<feature type="compositionally biased region" description="Polar residues" evidence="1">
    <location>
        <begin position="179"/>
        <end position="192"/>
    </location>
</feature>
<dbReference type="PANTHER" id="PTHR39614">
    <property type="entry name" value="INTEGRAL MEMBRANE PROTEIN"/>
    <property type="match status" value="1"/>
</dbReference>
<evidence type="ECO:0000259" key="3">
    <source>
        <dbReference type="Pfam" id="PF20684"/>
    </source>
</evidence>
<protein>
    <recommendedName>
        <fullName evidence="3">Rhodopsin domain-containing protein</fullName>
    </recommendedName>
</protein>
<name>A0AA39CCU9_9EURO</name>
<feature type="domain" description="Rhodopsin" evidence="3">
    <location>
        <begin position="66"/>
        <end position="164"/>
    </location>
</feature>
<feature type="compositionally biased region" description="Basic and acidic residues" evidence="1">
    <location>
        <begin position="225"/>
        <end position="236"/>
    </location>
</feature>
<evidence type="ECO:0000313" key="4">
    <source>
        <dbReference type="EMBL" id="KAJ9603547.1"/>
    </source>
</evidence>
<dbReference type="InterPro" id="IPR049326">
    <property type="entry name" value="Rhodopsin_dom_fungi"/>
</dbReference>
<dbReference type="Proteomes" id="UP001172673">
    <property type="component" value="Unassembled WGS sequence"/>
</dbReference>
<evidence type="ECO:0000313" key="5">
    <source>
        <dbReference type="Proteomes" id="UP001172673"/>
    </source>
</evidence>
<keyword evidence="2" id="KW-1133">Transmembrane helix</keyword>
<evidence type="ECO:0000256" key="2">
    <source>
        <dbReference type="SAM" id="Phobius"/>
    </source>
</evidence>
<comment type="caution">
    <text evidence="4">The sequence shown here is derived from an EMBL/GenBank/DDBJ whole genome shotgun (WGS) entry which is preliminary data.</text>
</comment>
<keyword evidence="2" id="KW-0472">Membrane</keyword>
<accession>A0AA39CCU9</accession>
<dbReference type="AlphaFoldDB" id="A0AA39CCU9"/>
<keyword evidence="5" id="KW-1185">Reference proteome</keyword>
<dbReference type="PANTHER" id="PTHR39614:SF2">
    <property type="entry name" value="INTEGRAL MEMBRANE PROTEIN"/>
    <property type="match status" value="1"/>
</dbReference>
<feature type="region of interest" description="Disordered" evidence="1">
    <location>
        <begin position="179"/>
        <end position="276"/>
    </location>
</feature>
<dbReference type="EMBL" id="JAPDRK010000021">
    <property type="protein sequence ID" value="KAJ9603547.1"/>
    <property type="molecule type" value="Genomic_DNA"/>
</dbReference>
<evidence type="ECO:0000256" key="1">
    <source>
        <dbReference type="SAM" id="MobiDB-lite"/>
    </source>
</evidence>
<gene>
    <name evidence="4" type="ORF">H2200_011733</name>
</gene>
<proteinExistence type="predicted"/>
<dbReference type="Pfam" id="PF20684">
    <property type="entry name" value="Fung_rhodopsin"/>
    <property type="match status" value="1"/>
</dbReference>
<feature type="compositionally biased region" description="Low complexity" evidence="1">
    <location>
        <begin position="263"/>
        <end position="274"/>
    </location>
</feature>